<dbReference type="Proteomes" id="UP000223071">
    <property type="component" value="Unassembled WGS sequence"/>
</dbReference>
<evidence type="ECO:0000313" key="2">
    <source>
        <dbReference type="Proteomes" id="UP000223071"/>
    </source>
</evidence>
<name>A0A2A9HDN5_TEPT2</name>
<dbReference type="PROSITE" id="PS51318">
    <property type="entry name" value="TAT"/>
    <property type="match status" value="1"/>
</dbReference>
<sequence>MFREATRRQILRKLAAGPMAVAGAMVDPLGLRSRDAARAADGRGSDAGELYNGLLLLAPGATRPAPERVPVLAPPILEKIGDGPEPTGFARSLSGAEARSLGVPLWKVKGQPVSSIRATFSGSRVFEVATITEAEDGPYSSIVITAQPHYIRPYPVPVAGIPERPVFPAKTSATPVAGIYWTAPLEIVAIWASDEGLYRMTATMRAPALPAERFPFEFQQV</sequence>
<protein>
    <submittedName>
        <fullName evidence="1">Uncharacterized protein</fullName>
    </submittedName>
</protein>
<evidence type="ECO:0000313" key="1">
    <source>
        <dbReference type="EMBL" id="PFG72909.1"/>
    </source>
</evidence>
<dbReference type="RefSeq" id="WP_133117453.1">
    <property type="nucleotide sequence ID" value="NZ_PDJQ01000001.1"/>
</dbReference>
<dbReference type="InterPro" id="IPR006311">
    <property type="entry name" value="TAT_signal"/>
</dbReference>
<keyword evidence="2" id="KW-1185">Reference proteome</keyword>
<proteinExistence type="predicted"/>
<organism evidence="1 2">
    <name type="scientific">Tepidiforma thermophila (strain KCTC 52669 / CGMCC 1.13589 / G233)</name>
    <dbReference type="NCBI Taxonomy" id="2761530"/>
    <lineage>
        <taxon>Bacteria</taxon>
        <taxon>Bacillati</taxon>
        <taxon>Chloroflexota</taxon>
        <taxon>Tepidiformia</taxon>
        <taxon>Tepidiformales</taxon>
        <taxon>Tepidiformaceae</taxon>
        <taxon>Tepidiforma</taxon>
    </lineage>
</organism>
<reference evidence="1 2" key="1">
    <citation type="submission" date="2017-09" db="EMBL/GenBank/DDBJ databases">
        <title>Sequencing the genomes of two abundant thermophiles in Great Basin hot springs: Thermocrinis jamiesonii and novel Chloroflexi Thermoflexus hugenholtzii.</title>
        <authorList>
            <person name="Hedlund B."/>
        </authorList>
    </citation>
    <scope>NUCLEOTIDE SEQUENCE [LARGE SCALE GENOMIC DNA]</scope>
    <source>
        <strain evidence="1 2">G233</strain>
    </source>
</reference>
<gene>
    <name evidence="1" type="ORF">A9A59_0102</name>
</gene>
<accession>A0A2A9HDN5</accession>
<dbReference type="EMBL" id="PDJQ01000001">
    <property type="protein sequence ID" value="PFG72909.1"/>
    <property type="molecule type" value="Genomic_DNA"/>
</dbReference>
<dbReference type="AlphaFoldDB" id="A0A2A9HDN5"/>
<comment type="caution">
    <text evidence="1">The sequence shown here is derived from an EMBL/GenBank/DDBJ whole genome shotgun (WGS) entry which is preliminary data.</text>
</comment>